<feature type="transmembrane region" description="Helical" evidence="1">
    <location>
        <begin position="13"/>
        <end position="34"/>
    </location>
</feature>
<evidence type="ECO:0000313" key="2">
    <source>
        <dbReference type="EMBL" id="MBB4662844.1"/>
    </source>
</evidence>
<dbReference type="Pfam" id="PF12836">
    <property type="entry name" value="HHH_3"/>
    <property type="match status" value="1"/>
</dbReference>
<dbReference type="AlphaFoldDB" id="A0A840IFK7"/>
<name>A0A840IFK7_9ACTN</name>
<dbReference type="Gene3D" id="1.10.150.280">
    <property type="entry name" value="AF1531-like domain"/>
    <property type="match status" value="1"/>
</dbReference>
<keyword evidence="1" id="KW-0812">Transmembrane</keyword>
<dbReference type="Proteomes" id="UP000585272">
    <property type="component" value="Unassembled WGS sequence"/>
</dbReference>
<proteinExistence type="predicted"/>
<gene>
    <name evidence="2" type="ORF">BDZ31_002430</name>
</gene>
<evidence type="ECO:0000313" key="3">
    <source>
        <dbReference type="Proteomes" id="UP000585272"/>
    </source>
</evidence>
<comment type="caution">
    <text evidence="2">The sequence shown here is derived from an EMBL/GenBank/DDBJ whole genome shotgun (WGS) entry which is preliminary data.</text>
</comment>
<accession>A0A840IFK7</accession>
<dbReference type="EMBL" id="JACHNU010000002">
    <property type="protein sequence ID" value="MBB4662844.1"/>
    <property type="molecule type" value="Genomic_DNA"/>
</dbReference>
<dbReference type="InterPro" id="IPR010994">
    <property type="entry name" value="RuvA_2-like"/>
</dbReference>
<sequence>MANGDRPAKERHLWLWLCLLPFGLGAWVPIAAGVRARRWPWVALGLALCAVTLAGLIGASITPDDEDNSLSGMLIIIGWVGAVAATASIQASYRRRRLMLAEVEALESHAESEQRRSLLRRRARERVYAEREQLRERARKLAREDPLAALERGVGRPDLPGSDHGHLVDVNHAPHELLTTLPGIDDELARRIVATREHVGRFSSVADLGFLLELDPDVVDRLERAAIAIDP</sequence>
<organism evidence="2 3">
    <name type="scientific">Conexibacter arvalis</name>
    <dbReference type="NCBI Taxonomy" id="912552"/>
    <lineage>
        <taxon>Bacteria</taxon>
        <taxon>Bacillati</taxon>
        <taxon>Actinomycetota</taxon>
        <taxon>Thermoleophilia</taxon>
        <taxon>Solirubrobacterales</taxon>
        <taxon>Conexibacteraceae</taxon>
        <taxon>Conexibacter</taxon>
    </lineage>
</organism>
<protein>
    <submittedName>
        <fullName evidence="2">Putative membrane protein YeaQ/YmgE (Transglycosylase-associated protein family)</fullName>
    </submittedName>
</protein>
<keyword evidence="3" id="KW-1185">Reference proteome</keyword>
<evidence type="ECO:0000256" key="1">
    <source>
        <dbReference type="SAM" id="Phobius"/>
    </source>
</evidence>
<keyword evidence="1" id="KW-1133">Transmembrane helix</keyword>
<feature type="transmembrane region" description="Helical" evidence="1">
    <location>
        <begin position="73"/>
        <end position="93"/>
    </location>
</feature>
<reference evidence="2 3" key="1">
    <citation type="submission" date="2020-08" db="EMBL/GenBank/DDBJ databases">
        <title>Genomic Encyclopedia of Archaeal and Bacterial Type Strains, Phase II (KMG-II): from individual species to whole genera.</title>
        <authorList>
            <person name="Goeker M."/>
        </authorList>
    </citation>
    <scope>NUCLEOTIDE SEQUENCE [LARGE SCALE GENOMIC DNA]</scope>
    <source>
        <strain evidence="2 3">DSM 23288</strain>
    </source>
</reference>
<dbReference type="SUPFAM" id="SSF47781">
    <property type="entry name" value="RuvA domain 2-like"/>
    <property type="match status" value="1"/>
</dbReference>
<dbReference type="RefSeq" id="WP_183342337.1">
    <property type="nucleotide sequence ID" value="NZ_JACHNU010000002.1"/>
</dbReference>
<feature type="transmembrane region" description="Helical" evidence="1">
    <location>
        <begin position="41"/>
        <end position="61"/>
    </location>
</feature>
<keyword evidence="1" id="KW-0472">Membrane</keyword>